<gene>
    <name evidence="3" type="ORF">GA0070214_113152</name>
</gene>
<dbReference type="EMBL" id="FMCS01000013">
    <property type="protein sequence ID" value="SCF30928.1"/>
    <property type="molecule type" value="Genomic_DNA"/>
</dbReference>
<keyword evidence="2" id="KW-1133">Transmembrane helix</keyword>
<organism evidence="3 4">
    <name type="scientific">Micromonospora chaiyaphumensis</name>
    <dbReference type="NCBI Taxonomy" id="307119"/>
    <lineage>
        <taxon>Bacteria</taxon>
        <taxon>Bacillati</taxon>
        <taxon>Actinomycetota</taxon>
        <taxon>Actinomycetes</taxon>
        <taxon>Micromonosporales</taxon>
        <taxon>Micromonosporaceae</taxon>
        <taxon>Micromonospora</taxon>
    </lineage>
</organism>
<dbReference type="InterPro" id="IPR043504">
    <property type="entry name" value="Peptidase_S1_PA_chymotrypsin"/>
</dbReference>
<feature type="transmembrane region" description="Helical" evidence="2">
    <location>
        <begin position="647"/>
        <end position="671"/>
    </location>
</feature>
<feature type="region of interest" description="Disordered" evidence="1">
    <location>
        <begin position="276"/>
        <end position="296"/>
    </location>
</feature>
<feature type="region of interest" description="Disordered" evidence="1">
    <location>
        <begin position="117"/>
        <end position="249"/>
    </location>
</feature>
<dbReference type="Gene3D" id="2.40.10.10">
    <property type="entry name" value="Trypsin-like serine proteases"/>
    <property type="match status" value="1"/>
</dbReference>
<dbReference type="InterPro" id="IPR009003">
    <property type="entry name" value="Peptidase_S1_PA"/>
</dbReference>
<feature type="compositionally biased region" description="Pro residues" evidence="1">
    <location>
        <begin position="140"/>
        <end position="166"/>
    </location>
</feature>
<feature type="compositionally biased region" description="Low complexity" evidence="1">
    <location>
        <begin position="167"/>
        <end position="177"/>
    </location>
</feature>
<dbReference type="Proteomes" id="UP000199629">
    <property type="component" value="Unassembled WGS sequence"/>
</dbReference>
<evidence type="ECO:0000313" key="4">
    <source>
        <dbReference type="Proteomes" id="UP000199629"/>
    </source>
</evidence>
<feature type="compositionally biased region" description="Low complexity" evidence="1">
    <location>
        <begin position="185"/>
        <end position="207"/>
    </location>
</feature>
<keyword evidence="2" id="KW-0472">Membrane</keyword>
<evidence type="ECO:0000313" key="3">
    <source>
        <dbReference type="EMBL" id="SCF30928.1"/>
    </source>
</evidence>
<name>A0A1C4ZDA7_9ACTN</name>
<accession>A0A1C4ZDA7</accession>
<evidence type="ECO:0000256" key="1">
    <source>
        <dbReference type="SAM" id="MobiDB-lite"/>
    </source>
</evidence>
<protein>
    <submittedName>
        <fullName evidence="3">Trypsin-like peptidase domain-containing protein</fullName>
    </submittedName>
</protein>
<dbReference type="SUPFAM" id="SSF50494">
    <property type="entry name" value="Trypsin-like serine proteases"/>
    <property type="match status" value="1"/>
</dbReference>
<reference evidence="4" key="1">
    <citation type="submission" date="2016-06" db="EMBL/GenBank/DDBJ databases">
        <authorList>
            <person name="Varghese N."/>
            <person name="Submissions Spin"/>
        </authorList>
    </citation>
    <scope>NUCLEOTIDE SEQUENCE [LARGE SCALE GENOMIC DNA]</scope>
    <source>
        <strain evidence="4">DSM 45246</strain>
    </source>
</reference>
<proteinExistence type="predicted"/>
<keyword evidence="2" id="KW-0812">Transmembrane</keyword>
<keyword evidence="4" id="KW-1185">Reference proteome</keyword>
<evidence type="ECO:0000256" key="2">
    <source>
        <dbReference type="SAM" id="Phobius"/>
    </source>
</evidence>
<sequence>MQPVGPYRFTEVMGVCQVGKAWWAVDGQDRLVTVAVLDPAAAQDPAWRQAFSGMAETLAAPGGSGRPYLSADFTAKAPWVAYIADGGPGAEHLFFALGQEIRSEQAAEDSTVAMLQVPTEQQSQPAPWALQGDPRQAQPVSPPPQQTPPPAQQTPPPVQQTPPFAPQVPAQPQQHAMPAPPVSAPPQQVSAPPQQVSAPPQQVSAPPVSAPPQPAYPHTAQPVSAPPGDPFSSPVRRIQPSPPRPPRQTGLWTALAALLLVAAVAGGVGAWGLSGDGSDRPATTPTAASSAFPSAAPVNPGLKPWAQAALRSPEERALATVGPSMVFVEVTFTGYVRNKQDNALLRKTPITFARRCSGFVVNSDGHVLTNTQCVRPTQDILLGNALGALANAMVAERTLPAKDVAAFTRTRMKTAAFTGTAPGTEPDAKLYGQLNVAKGDVTDSPAIPGAVVQSLALDAGNLALVKLDQGNLPAAELNPSATIAADTSLLILGYNTTDTSYRSATYTVASKAATVTGVDAQSPVQAFRINDDLGLYSRGGIAIDPSGRVVGVLDNDILRPDKANRLVVPVSTMAGLLSTAGVQNTLGDADKVYRSGLDAYFAGQNSTAADRFGEAAEASPANLLAQVYRQAAIDSGGGESSAGTPGWAVPVLVAAAVALVAGLVLLVMILLRRRTTTA</sequence>
<dbReference type="AlphaFoldDB" id="A0A1C4ZDA7"/>
<feature type="compositionally biased region" description="Low complexity" evidence="1">
    <location>
        <begin position="281"/>
        <end position="296"/>
    </location>
</feature>
<dbReference type="Pfam" id="PF13365">
    <property type="entry name" value="Trypsin_2"/>
    <property type="match status" value="1"/>
</dbReference>